<dbReference type="Proteomes" id="UP000294575">
    <property type="component" value="Unassembled WGS sequence"/>
</dbReference>
<feature type="coiled-coil region" evidence="1">
    <location>
        <begin position="150"/>
        <end position="211"/>
    </location>
</feature>
<keyword evidence="1" id="KW-0175">Coiled coil</keyword>
<keyword evidence="3" id="KW-1185">Reference proteome</keyword>
<organism evidence="2 3">
    <name type="scientific">Thiopseudomonas denitrificans</name>
    <dbReference type="NCBI Taxonomy" id="1501432"/>
    <lineage>
        <taxon>Bacteria</taxon>
        <taxon>Pseudomonadati</taxon>
        <taxon>Pseudomonadota</taxon>
        <taxon>Gammaproteobacteria</taxon>
        <taxon>Pseudomonadales</taxon>
        <taxon>Pseudomonadaceae</taxon>
        <taxon>Thiopseudomonas</taxon>
    </lineage>
</organism>
<dbReference type="EMBL" id="SNYK01000020">
    <property type="protein sequence ID" value="TDQ34193.1"/>
    <property type="molecule type" value="Genomic_DNA"/>
</dbReference>
<proteinExistence type="predicted"/>
<comment type="caution">
    <text evidence="2">The sequence shown here is derived from an EMBL/GenBank/DDBJ whole genome shotgun (WGS) entry which is preliminary data.</text>
</comment>
<dbReference type="OrthoDB" id="138803at2"/>
<evidence type="ECO:0000313" key="3">
    <source>
        <dbReference type="Proteomes" id="UP000294575"/>
    </source>
</evidence>
<accession>A0A4R6TSN6</accession>
<dbReference type="RefSeq" id="WP_101496086.1">
    <property type="nucleotide sequence ID" value="NZ_LNJZ01000003.1"/>
</dbReference>
<name>A0A4R6TSN6_9GAMM</name>
<protein>
    <submittedName>
        <fullName evidence="2">Uncharacterized protein DUF3375</fullName>
    </submittedName>
</protein>
<dbReference type="InterPro" id="IPR021804">
    <property type="entry name" value="DUF3375"/>
</dbReference>
<dbReference type="Pfam" id="PF11855">
    <property type="entry name" value="DUF3375"/>
    <property type="match status" value="1"/>
</dbReference>
<evidence type="ECO:0000313" key="2">
    <source>
        <dbReference type="EMBL" id="TDQ34193.1"/>
    </source>
</evidence>
<evidence type="ECO:0000256" key="1">
    <source>
        <dbReference type="SAM" id="Coils"/>
    </source>
</evidence>
<gene>
    <name evidence="2" type="ORF">DFQ45_12012</name>
</gene>
<reference evidence="2 3" key="1">
    <citation type="submission" date="2019-03" db="EMBL/GenBank/DDBJ databases">
        <title>Genomic Encyclopedia of Type Strains, Phase IV (KMG-IV): sequencing the most valuable type-strain genomes for metagenomic binning, comparative biology and taxonomic classification.</title>
        <authorList>
            <person name="Goeker M."/>
        </authorList>
    </citation>
    <scope>NUCLEOTIDE SEQUENCE [LARGE SCALE GENOMIC DNA]</scope>
    <source>
        <strain evidence="2 3">DSM 28679</strain>
    </source>
</reference>
<sequence>MDYQQLFSLRQHHPAWRLLRADHAPLILCFLHQAFVAPNQRSLEQAELASQLDDLLYSLHQAHNEILFPREATAYLDDWADNSNGWLRKFYPQGSDEAHYELTAATEKAVEWLASLGKRQFVGTESRLLTIFDLLRQMVEGSETDPQTRIAELQKRKAALDVEIRRIKDGQLELMDDTRIRERFLEVNKNADSLLSDFREIEQNFRDLDREVRERIATWDGSKGALLESFFGEHDAIADSDQGRSFRAFWEFLMSPSRQEELSGLLQKVFENQAVQSLEPDQRLKYIHYEWLKAGEVAQRTVARLSEQLRRYLDDQAWLENKRIMHLLRDIEGKALSLRQQPPDKNLVSLDDVRVELNLPLDRPLYSPPLKPRIATQVLLEGSSDGDTDALFNQIHVDKARLLANLRLVLRQQTQISLGDLLKQHPLQQGLAELVTWLELATADNRSVIDEQQTQLIQWVDEQGRTRRASVPLIIFSR</sequence>
<dbReference type="AlphaFoldDB" id="A0A4R6TSN6"/>